<dbReference type="AlphaFoldDB" id="A0A166IAY0"/>
<accession>A0A166IAY0</accession>
<protein>
    <submittedName>
        <fullName evidence="1">Uncharacterized protein</fullName>
    </submittedName>
</protein>
<proteinExistence type="predicted"/>
<reference evidence="1" key="1">
    <citation type="journal article" date="2016" name="Nat. Genet.">
        <title>A high-quality carrot genome assembly provides new insights into carotenoid accumulation and asterid genome evolution.</title>
        <authorList>
            <person name="Iorizzo M."/>
            <person name="Ellison S."/>
            <person name="Senalik D."/>
            <person name="Zeng P."/>
            <person name="Satapoomin P."/>
            <person name="Huang J."/>
            <person name="Bowman M."/>
            <person name="Iovene M."/>
            <person name="Sanseverino W."/>
            <person name="Cavagnaro P."/>
            <person name="Yildiz M."/>
            <person name="Macko-Podgorni A."/>
            <person name="Moranska E."/>
            <person name="Grzebelus E."/>
            <person name="Grzebelus D."/>
            <person name="Ashrafi H."/>
            <person name="Zheng Z."/>
            <person name="Cheng S."/>
            <person name="Spooner D."/>
            <person name="Van Deynze A."/>
            <person name="Simon P."/>
        </authorList>
    </citation>
    <scope>NUCLEOTIDE SEQUENCE [LARGE SCALE GENOMIC DNA]</scope>
    <source>
        <tissue evidence="1">Leaf</tissue>
    </source>
</reference>
<dbReference type="Proteomes" id="UP000077755">
    <property type="component" value="Chromosome 1"/>
</dbReference>
<evidence type="ECO:0000313" key="3">
    <source>
        <dbReference type="Proteomes" id="UP000077755"/>
    </source>
</evidence>
<evidence type="ECO:0000313" key="1">
    <source>
        <dbReference type="EMBL" id="KZN10939.1"/>
    </source>
</evidence>
<name>A0A166IAY0_DAUCS</name>
<dbReference type="EMBL" id="CP093343">
    <property type="protein sequence ID" value="WOG84625.1"/>
    <property type="molecule type" value="Genomic_DNA"/>
</dbReference>
<evidence type="ECO:0000313" key="2">
    <source>
        <dbReference type="EMBL" id="WOG84625.1"/>
    </source>
</evidence>
<sequence>MLGSSRYVLSVQELVKDSKSAIPARYVHKDLEPVVSSSVKSLRVPVLDMNTLLDADSITGT</sequence>
<organism evidence="1">
    <name type="scientific">Daucus carota subsp. sativus</name>
    <name type="common">Carrot</name>
    <dbReference type="NCBI Taxonomy" id="79200"/>
    <lineage>
        <taxon>Eukaryota</taxon>
        <taxon>Viridiplantae</taxon>
        <taxon>Streptophyta</taxon>
        <taxon>Embryophyta</taxon>
        <taxon>Tracheophyta</taxon>
        <taxon>Spermatophyta</taxon>
        <taxon>Magnoliopsida</taxon>
        <taxon>eudicotyledons</taxon>
        <taxon>Gunneridae</taxon>
        <taxon>Pentapetalae</taxon>
        <taxon>asterids</taxon>
        <taxon>campanulids</taxon>
        <taxon>Apiales</taxon>
        <taxon>Apiaceae</taxon>
        <taxon>Apioideae</taxon>
        <taxon>Scandiceae</taxon>
        <taxon>Daucinae</taxon>
        <taxon>Daucus</taxon>
        <taxon>Daucus sect. Daucus</taxon>
    </lineage>
</organism>
<reference evidence="2" key="2">
    <citation type="submission" date="2022-03" db="EMBL/GenBank/DDBJ databases">
        <title>Draft title - Genomic analysis of global carrot germplasm unveils the trajectory of domestication and the origin of high carotenoid orange carrot.</title>
        <authorList>
            <person name="Iorizzo M."/>
            <person name="Ellison S."/>
            <person name="Senalik D."/>
            <person name="Macko-Podgorni A."/>
            <person name="Grzebelus D."/>
            <person name="Bostan H."/>
            <person name="Rolling W."/>
            <person name="Curaba J."/>
            <person name="Simon P."/>
        </authorList>
    </citation>
    <scope>NUCLEOTIDE SEQUENCE</scope>
    <source>
        <tissue evidence="2">Leaf</tissue>
    </source>
</reference>
<dbReference type="EMBL" id="LNRQ01000001">
    <property type="protein sequence ID" value="KZN10939.1"/>
    <property type="molecule type" value="Genomic_DNA"/>
</dbReference>
<gene>
    <name evidence="1" type="ORF">DCAR_003595</name>
    <name evidence="2" type="ORF">DCAR_0103809</name>
</gene>
<dbReference type="Gramene" id="KZN10939">
    <property type="protein sequence ID" value="KZN10939"/>
    <property type="gene ID" value="DCAR_003595"/>
</dbReference>
<keyword evidence="3" id="KW-1185">Reference proteome</keyword>